<dbReference type="EMBL" id="MU004329">
    <property type="protein sequence ID" value="KAF2657025.1"/>
    <property type="molecule type" value="Genomic_DNA"/>
</dbReference>
<evidence type="ECO:0000313" key="1">
    <source>
        <dbReference type="EMBL" id="KAF2657025.1"/>
    </source>
</evidence>
<organism evidence="1 2">
    <name type="scientific">Lophiostoma macrostomum CBS 122681</name>
    <dbReference type="NCBI Taxonomy" id="1314788"/>
    <lineage>
        <taxon>Eukaryota</taxon>
        <taxon>Fungi</taxon>
        <taxon>Dikarya</taxon>
        <taxon>Ascomycota</taxon>
        <taxon>Pezizomycotina</taxon>
        <taxon>Dothideomycetes</taxon>
        <taxon>Pleosporomycetidae</taxon>
        <taxon>Pleosporales</taxon>
        <taxon>Lophiostomataceae</taxon>
        <taxon>Lophiostoma</taxon>
    </lineage>
</organism>
<reference evidence="1" key="1">
    <citation type="journal article" date="2020" name="Stud. Mycol.">
        <title>101 Dothideomycetes genomes: a test case for predicting lifestyles and emergence of pathogens.</title>
        <authorList>
            <person name="Haridas S."/>
            <person name="Albert R."/>
            <person name="Binder M."/>
            <person name="Bloem J."/>
            <person name="Labutti K."/>
            <person name="Salamov A."/>
            <person name="Andreopoulos B."/>
            <person name="Baker S."/>
            <person name="Barry K."/>
            <person name="Bills G."/>
            <person name="Bluhm B."/>
            <person name="Cannon C."/>
            <person name="Castanera R."/>
            <person name="Culley D."/>
            <person name="Daum C."/>
            <person name="Ezra D."/>
            <person name="Gonzalez J."/>
            <person name="Henrissat B."/>
            <person name="Kuo A."/>
            <person name="Liang C."/>
            <person name="Lipzen A."/>
            <person name="Lutzoni F."/>
            <person name="Magnuson J."/>
            <person name="Mondo S."/>
            <person name="Nolan M."/>
            <person name="Ohm R."/>
            <person name="Pangilinan J."/>
            <person name="Park H.-J."/>
            <person name="Ramirez L."/>
            <person name="Alfaro M."/>
            <person name="Sun H."/>
            <person name="Tritt A."/>
            <person name="Yoshinaga Y."/>
            <person name="Zwiers L.-H."/>
            <person name="Turgeon B."/>
            <person name="Goodwin S."/>
            <person name="Spatafora J."/>
            <person name="Crous P."/>
            <person name="Grigoriev I."/>
        </authorList>
    </citation>
    <scope>NUCLEOTIDE SEQUENCE</scope>
    <source>
        <strain evidence="1">CBS 122681</strain>
    </source>
</reference>
<sequence>MGTSATVVYLPHMFRSAPPCYSYINTATTLESVYYQQYTNSNIKLFILLNSAVLALAVALPQSPSGINTTNFDAILAIVGEAPDYSSNPTEASADENRCDKCRSEVTLCIFSSRVCANASCPPASKRNRISLGAAANGVLRTGRFARRVKASRAE</sequence>
<gene>
    <name evidence="1" type="ORF">K491DRAFT_677519</name>
</gene>
<dbReference type="Proteomes" id="UP000799324">
    <property type="component" value="Unassembled WGS sequence"/>
</dbReference>
<accession>A0A6A6TAM5</accession>
<dbReference type="AlphaFoldDB" id="A0A6A6TAM5"/>
<keyword evidence="2" id="KW-1185">Reference proteome</keyword>
<protein>
    <submittedName>
        <fullName evidence="1">Uncharacterized protein</fullName>
    </submittedName>
</protein>
<proteinExistence type="predicted"/>
<name>A0A6A6TAM5_9PLEO</name>
<evidence type="ECO:0000313" key="2">
    <source>
        <dbReference type="Proteomes" id="UP000799324"/>
    </source>
</evidence>